<evidence type="ECO:0000313" key="5">
    <source>
        <dbReference type="EMBL" id="GGX38290.1"/>
    </source>
</evidence>
<evidence type="ECO:0000256" key="2">
    <source>
        <dbReference type="ARBA" id="ARBA00022729"/>
    </source>
</evidence>
<feature type="domain" description="NodB homology" evidence="4">
    <location>
        <begin position="82"/>
        <end position="343"/>
    </location>
</feature>
<dbReference type="Pfam" id="PF01522">
    <property type="entry name" value="Polysacc_deac_1"/>
    <property type="match status" value="1"/>
</dbReference>
<name>A0A918JZP6_9GAMM</name>
<gene>
    <name evidence="5" type="ORF">GCM10007392_00540</name>
</gene>
<dbReference type="EMBL" id="BMXR01000001">
    <property type="protein sequence ID" value="GGX38290.1"/>
    <property type="molecule type" value="Genomic_DNA"/>
</dbReference>
<feature type="chain" id="PRO_5037126937" evidence="3">
    <location>
        <begin position="21"/>
        <end position="343"/>
    </location>
</feature>
<keyword evidence="6" id="KW-1185">Reference proteome</keyword>
<dbReference type="SUPFAM" id="SSF88713">
    <property type="entry name" value="Glycoside hydrolase/deacetylase"/>
    <property type="match status" value="1"/>
</dbReference>
<keyword evidence="2 3" id="KW-0732">Signal</keyword>
<evidence type="ECO:0000259" key="4">
    <source>
        <dbReference type="PROSITE" id="PS51677"/>
    </source>
</evidence>
<dbReference type="Proteomes" id="UP000626148">
    <property type="component" value="Unassembled WGS sequence"/>
</dbReference>
<comment type="subcellular location">
    <subcellularLocation>
        <location evidence="1">Secreted</location>
    </subcellularLocation>
</comment>
<proteinExistence type="predicted"/>
<dbReference type="RefSeq" id="WP_189606492.1">
    <property type="nucleotide sequence ID" value="NZ_BMXR01000001.1"/>
</dbReference>
<reference evidence="5" key="2">
    <citation type="submission" date="2020-09" db="EMBL/GenBank/DDBJ databases">
        <authorList>
            <person name="Sun Q."/>
            <person name="Kim S."/>
        </authorList>
    </citation>
    <scope>NUCLEOTIDE SEQUENCE</scope>
    <source>
        <strain evidence="5">KCTC 22169</strain>
    </source>
</reference>
<dbReference type="PANTHER" id="PTHR34216:SF3">
    <property type="entry name" value="POLY-BETA-1,6-N-ACETYL-D-GLUCOSAMINE N-DEACETYLASE"/>
    <property type="match status" value="1"/>
</dbReference>
<evidence type="ECO:0000313" key="6">
    <source>
        <dbReference type="Proteomes" id="UP000626148"/>
    </source>
</evidence>
<dbReference type="AlphaFoldDB" id="A0A918JZP6"/>
<organism evidence="5 6">
    <name type="scientific">Saccharospirillum salsuginis</name>
    <dbReference type="NCBI Taxonomy" id="418750"/>
    <lineage>
        <taxon>Bacteria</taxon>
        <taxon>Pseudomonadati</taxon>
        <taxon>Pseudomonadota</taxon>
        <taxon>Gammaproteobacteria</taxon>
        <taxon>Oceanospirillales</taxon>
        <taxon>Saccharospirillaceae</taxon>
        <taxon>Saccharospirillum</taxon>
    </lineage>
</organism>
<reference evidence="5" key="1">
    <citation type="journal article" date="2014" name="Int. J. Syst. Evol. Microbiol.">
        <title>Complete genome sequence of Corynebacterium casei LMG S-19264T (=DSM 44701T), isolated from a smear-ripened cheese.</title>
        <authorList>
            <consortium name="US DOE Joint Genome Institute (JGI-PGF)"/>
            <person name="Walter F."/>
            <person name="Albersmeier A."/>
            <person name="Kalinowski J."/>
            <person name="Ruckert C."/>
        </authorList>
    </citation>
    <scope>NUCLEOTIDE SEQUENCE</scope>
    <source>
        <strain evidence="5">KCTC 22169</strain>
    </source>
</reference>
<evidence type="ECO:0000256" key="3">
    <source>
        <dbReference type="SAM" id="SignalP"/>
    </source>
</evidence>
<dbReference type="Gene3D" id="3.20.20.370">
    <property type="entry name" value="Glycoside hydrolase/deacetylase"/>
    <property type="match status" value="1"/>
</dbReference>
<accession>A0A918JZP6</accession>
<comment type="caution">
    <text evidence="5">The sequence shown here is derived from an EMBL/GenBank/DDBJ whole genome shotgun (WGS) entry which is preliminary data.</text>
</comment>
<dbReference type="PANTHER" id="PTHR34216">
    <property type="match status" value="1"/>
</dbReference>
<dbReference type="InterPro" id="IPR002509">
    <property type="entry name" value="NODB_dom"/>
</dbReference>
<dbReference type="InterPro" id="IPR051398">
    <property type="entry name" value="Polysacch_Deacetylase"/>
</dbReference>
<protein>
    <submittedName>
        <fullName evidence="5">Polysaccharide deacetylase</fullName>
    </submittedName>
</protein>
<dbReference type="InterPro" id="IPR011330">
    <property type="entry name" value="Glyco_hydro/deAcase_b/a-brl"/>
</dbReference>
<feature type="signal peptide" evidence="3">
    <location>
        <begin position="1"/>
        <end position="20"/>
    </location>
</feature>
<dbReference type="GO" id="GO:0016810">
    <property type="term" value="F:hydrolase activity, acting on carbon-nitrogen (but not peptide) bonds"/>
    <property type="evidence" value="ECO:0007669"/>
    <property type="project" value="InterPro"/>
</dbReference>
<dbReference type="PROSITE" id="PS51677">
    <property type="entry name" value="NODB"/>
    <property type="match status" value="1"/>
</dbReference>
<sequence>MIKSVWTLFLTILASGATLAQPHFNVLVYHHVATDTPASTTISPERFREHLTLLRDEGFSVVSIEEALAAVRGEGSANLPEKAVVLTFDDAYGNIYDNAFPMLKEFDYPFTIFVATDPVDQGFNEMLTWDELQSLQDWGVTIANHTRDHDYLVRHHPRDDAWLTSVRENIQHAQQRLESELTGDIPKLFAYPYGEYNAALKELLADEGYIGFAQHSGGIYSGSDFHALPRFAAAGIYANPETLLTKLNSHPMPVNYDTVPDMLIHDPTPSMTIEVTRPDDMSRSLNCFINGNWQDAEWENESRFSLAAPDPLSEGRHRFNCTAQARDGDFFYWYSQPWLIQEK</sequence>
<dbReference type="GO" id="GO:0005576">
    <property type="term" value="C:extracellular region"/>
    <property type="evidence" value="ECO:0007669"/>
    <property type="project" value="UniProtKB-SubCell"/>
</dbReference>
<dbReference type="CDD" id="cd10973">
    <property type="entry name" value="CE4_DAC_u4_5s"/>
    <property type="match status" value="1"/>
</dbReference>
<dbReference type="GO" id="GO:0005975">
    <property type="term" value="P:carbohydrate metabolic process"/>
    <property type="evidence" value="ECO:0007669"/>
    <property type="project" value="InterPro"/>
</dbReference>
<evidence type="ECO:0000256" key="1">
    <source>
        <dbReference type="ARBA" id="ARBA00004613"/>
    </source>
</evidence>